<keyword evidence="2" id="KW-1277">Toxin-antitoxin system</keyword>
<evidence type="ECO:0000256" key="10">
    <source>
        <dbReference type="SAM" id="Phobius"/>
    </source>
</evidence>
<keyword evidence="3" id="KW-0540">Nuclease</keyword>
<keyword evidence="10" id="KW-1133">Transmembrane helix</keyword>
<protein>
    <submittedName>
        <fullName evidence="11">Type II toxin-antitoxin system HicA family toxin</fullName>
    </submittedName>
</protein>
<dbReference type="SUPFAM" id="SSF54786">
    <property type="entry name" value="YcfA/nrd intein domain"/>
    <property type="match status" value="1"/>
</dbReference>
<feature type="transmembrane region" description="Helical" evidence="10">
    <location>
        <begin position="199"/>
        <end position="225"/>
    </location>
</feature>
<dbReference type="Proteomes" id="UP001056708">
    <property type="component" value="Chromosome"/>
</dbReference>
<evidence type="ECO:0000256" key="1">
    <source>
        <dbReference type="ARBA" id="ARBA00006620"/>
    </source>
</evidence>
<reference evidence="11" key="1">
    <citation type="submission" date="2022-06" db="EMBL/GenBank/DDBJ databases">
        <title>Genome sequence of Phormidium yuhuli AB48 isolated from an industrial photobioreactor environment.</title>
        <authorList>
            <person name="Qiu Y."/>
            <person name="Noonan A.J.C."/>
            <person name="Dofher K."/>
            <person name="Koch M."/>
            <person name="Kieft B."/>
            <person name="Lin X."/>
            <person name="Ziels R.M."/>
            <person name="Hallam S.J."/>
        </authorList>
    </citation>
    <scope>NUCLEOTIDE SEQUENCE</scope>
    <source>
        <strain evidence="11">AB48</strain>
    </source>
</reference>
<evidence type="ECO:0000256" key="7">
    <source>
        <dbReference type="ARBA" id="ARBA00023016"/>
    </source>
</evidence>
<proteinExistence type="inferred from homology"/>
<dbReference type="InterPro" id="IPR038570">
    <property type="entry name" value="HicA_sf"/>
</dbReference>
<sequence>MTFTFLRRHRRLLLYSFGRLGLISLTAFGVASIFNWTHHRNYWQGTLFSVQTVDFNLLSHSLPTRLSYLLIEGESAEIQRTLESHYGFFGLVMTDCPRETADCPEQRIIYGSPAESHRPPSPTLDDLAEAPFDVLRDPPPRFSEWSYPSPRDRHPVPTGQINPGDIIGRVYYLRGTPPQFRQDYWGWLRNPTHLEGLRFIYFVTTLFFLVGGTMTWVIIELILYVQRKQRQDLEADAQSLKQQRQQQLEKIPQLLEERESARSELNSYRQQQQQLTHNLQASIADYEQQLTVLQDQEQERQQTLDTLEHDLRAVIESQAEAQELIEERERKIAELKQHQQEQERKRQERTLVLGQLRYDLELTQQSASEAQAKIETLNQLIAELTRDRNLAQEQYQNLQAKLSQQLDNTTLKQALESSRKELQQTQQQAEQRELQLLQENLKLKKDIKEQIDHNETFEELAVEQSNFLSREKEELKAEIESLQNRVTLLEQENYNYNSYQIHLKDRIKQLEELEEAIQSIEEDESHESETIIHRIIFSEMPQVSGQDVIKSLKKMGFSYERTKGSHARLQKTDTRSCTVPIHSQPLRLGTLRNILINAGVTVEDLKQNL</sequence>
<dbReference type="PANTHER" id="PTHR32083">
    <property type="entry name" value="CILIA AND FLAGELLA-ASSOCIATED PROTEIN 58-RELATED"/>
    <property type="match status" value="1"/>
</dbReference>
<feature type="coiled-coil region" evidence="9">
    <location>
        <begin position="223"/>
        <end position="530"/>
    </location>
</feature>
<evidence type="ECO:0000256" key="6">
    <source>
        <dbReference type="ARBA" id="ARBA00022884"/>
    </source>
</evidence>
<evidence type="ECO:0000313" key="12">
    <source>
        <dbReference type="Proteomes" id="UP001056708"/>
    </source>
</evidence>
<evidence type="ECO:0000313" key="11">
    <source>
        <dbReference type="EMBL" id="USR91419.1"/>
    </source>
</evidence>
<accession>A0ABY5AT49</accession>
<keyword evidence="7" id="KW-0346">Stress response</keyword>
<keyword evidence="8 9" id="KW-0175">Coiled coil</keyword>
<dbReference type="EMBL" id="CP098611">
    <property type="protein sequence ID" value="USR91419.1"/>
    <property type="molecule type" value="Genomic_DNA"/>
</dbReference>
<organism evidence="11 12">
    <name type="scientific">Phormidium yuhuli AB48</name>
    <dbReference type="NCBI Taxonomy" id="2940671"/>
    <lineage>
        <taxon>Bacteria</taxon>
        <taxon>Bacillati</taxon>
        <taxon>Cyanobacteriota</taxon>
        <taxon>Cyanophyceae</taxon>
        <taxon>Oscillatoriophycideae</taxon>
        <taxon>Oscillatoriales</taxon>
        <taxon>Oscillatoriaceae</taxon>
        <taxon>Phormidium</taxon>
        <taxon>Phormidium yuhuli</taxon>
    </lineage>
</organism>
<dbReference type="Gene3D" id="3.30.920.30">
    <property type="entry name" value="Hypothetical protein"/>
    <property type="match status" value="1"/>
</dbReference>
<keyword evidence="5" id="KW-0378">Hydrolase</keyword>
<evidence type="ECO:0000256" key="4">
    <source>
        <dbReference type="ARBA" id="ARBA00022759"/>
    </source>
</evidence>
<evidence type="ECO:0000256" key="9">
    <source>
        <dbReference type="SAM" id="Coils"/>
    </source>
</evidence>
<keyword evidence="10" id="KW-0812">Transmembrane</keyword>
<evidence type="ECO:0000256" key="5">
    <source>
        <dbReference type="ARBA" id="ARBA00022801"/>
    </source>
</evidence>
<name>A0ABY5AT49_9CYAN</name>
<keyword evidence="10" id="KW-0472">Membrane</keyword>
<keyword evidence="6" id="KW-0694">RNA-binding</keyword>
<dbReference type="InterPro" id="IPR012933">
    <property type="entry name" value="HicA_mRNA_interferase"/>
</dbReference>
<evidence type="ECO:0000256" key="3">
    <source>
        <dbReference type="ARBA" id="ARBA00022722"/>
    </source>
</evidence>
<comment type="similarity">
    <text evidence="1">Belongs to the HicA mRNA interferase family.</text>
</comment>
<dbReference type="RefSeq" id="WP_252663443.1">
    <property type="nucleotide sequence ID" value="NZ_CP098611.1"/>
</dbReference>
<evidence type="ECO:0000256" key="2">
    <source>
        <dbReference type="ARBA" id="ARBA00022649"/>
    </source>
</evidence>
<dbReference type="PANTHER" id="PTHR32083:SF48">
    <property type="entry name" value="TRANS-GOLGI NETWORK-LOCALIZED SYP41-INTERACTING PROTEIN 1"/>
    <property type="match status" value="1"/>
</dbReference>
<gene>
    <name evidence="11" type="ORF">NEA10_01375</name>
</gene>
<dbReference type="Pfam" id="PF07927">
    <property type="entry name" value="HicA_toxin"/>
    <property type="match status" value="1"/>
</dbReference>
<keyword evidence="4" id="KW-0255">Endonuclease</keyword>
<feature type="transmembrane region" description="Helical" evidence="10">
    <location>
        <begin position="12"/>
        <end position="34"/>
    </location>
</feature>
<keyword evidence="12" id="KW-1185">Reference proteome</keyword>
<evidence type="ECO:0000256" key="8">
    <source>
        <dbReference type="ARBA" id="ARBA00023054"/>
    </source>
</evidence>